<accession>L7LAG8</accession>
<dbReference type="EMBL" id="BANT01000014">
    <property type="protein sequence ID" value="GAC57008.1"/>
    <property type="molecule type" value="Genomic_DNA"/>
</dbReference>
<proteinExistence type="inferred from homology"/>
<dbReference type="AlphaFoldDB" id="L7LAG8"/>
<reference evidence="4 5" key="1">
    <citation type="submission" date="2012-12" db="EMBL/GenBank/DDBJ databases">
        <title>Whole genome shotgun sequence of Gordonia hirsuta NBRC 16056.</title>
        <authorList>
            <person name="Isaki-Nakamura S."/>
            <person name="Hosoyama A."/>
            <person name="Tsuchikane K."/>
            <person name="Katsumata H."/>
            <person name="Baba S."/>
            <person name="Yamazaki S."/>
            <person name="Fujita N."/>
        </authorList>
    </citation>
    <scope>NUCLEOTIDE SEQUENCE [LARGE SCALE GENOMIC DNA]</scope>
    <source>
        <strain evidence="4 5">NBRC 16056</strain>
    </source>
</reference>
<evidence type="ECO:0000313" key="4">
    <source>
        <dbReference type="EMBL" id="GAC57008.1"/>
    </source>
</evidence>
<evidence type="ECO:0000256" key="1">
    <source>
        <dbReference type="ARBA" id="ARBA00022729"/>
    </source>
</evidence>
<name>L7LAG8_9ACTN</name>
<comment type="similarity">
    <text evidence="2">Belongs to the MTB12 family.</text>
</comment>
<evidence type="ECO:0000313" key="5">
    <source>
        <dbReference type="Proteomes" id="UP000053405"/>
    </source>
</evidence>
<comment type="caution">
    <text evidence="4">The sequence shown here is derived from an EMBL/GenBank/DDBJ whole genome shotgun (WGS) entry which is preliminary data.</text>
</comment>
<feature type="domain" description="Low molecular weight antigen MTB12-like C-terminal" evidence="3">
    <location>
        <begin position="61"/>
        <end position="154"/>
    </location>
</feature>
<evidence type="ECO:0000256" key="2">
    <source>
        <dbReference type="ARBA" id="ARBA00093774"/>
    </source>
</evidence>
<gene>
    <name evidence="4" type="ORF">GOHSU_14_01750</name>
</gene>
<dbReference type="Proteomes" id="UP000053405">
    <property type="component" value="Unassembled WGS sequence"/>
</dbReference>
<dbReference type="InterPro" id="IPR058644">
    <property type="entry name" value="Mtb12-like_C"/>
</dbReference>
<dbReference type="eggNOG" id="ENOG5033Y13">
    <property type="taxonomic scope" value="Bacteria"/>
</dbReference>
<dbReference type="Pfam" id="PF26580">
    <property type="entry name" value="Mtb12_C"/>
    <property type="match status" value="1"/>
</dbReference>
<sequence length="157" mass="16009">VPEAPAAAPVPAESPAAPVAPAAPAVAAESAPAATAAAGQPTAPTLGGFQRDLAVLRGGGSNAQKGQLLEGGATAAATLTKVLNYGKQFEAVGMGYRLVGPVKQDGTTATARLELYAPGYQSNYLTMRFLWLDGRWKLGNKSVCELASFAQIPCNVR</sequence>
<evidence type="ECO:0000259" key="3">
    <source>
        <dbReference type="Pfam" id="PF26580"/>
    </source>
</evidence>
<feature type="non-terminal residue" evidence="4">
    <location>
        <position position="1"/>
    </location>
</feature>
<protein>
    <recommendedName>
        <fullName evidence="3">Low molecular weight antigen MTB12-like C-terminal domain-containing protein</fullName>
    </recommendedName>
</protein>
<organism evidence="4 5">
    <name type="scientific">Gordonia hirsuta DSM 44140 = NBRC 16056</name>
    <dbReference type="NCBI Taxonomy" id="1121927"/>
    <lineage>
        <taxon>Bacteria</taxon>
        <taxon>Bacillati</taxon>
        <taxon>Actinomycetota</taxon>
        <taxon>Actinomycetes</taxon>
        <taxon>Mycobacteriales</taxon>
        <taxon>Gordoniaceae</taxon>
        <taxon>Gordonia</taxon>
    </lineage>
</organism>
<keyword evidence="1" id="KW-0732">Signal</keyword>
<keyword evidence="5" id="KW-1185">Reference proteome</keyword>